<evidence type="ECO:0000256" key="1">
    <source>
        <dbReference type="ARBA" id="ARBA00004123"/>
    </source>
</evidence>
<reference evidence="10" key="2">
    <citation type="journal article" date="2023" name="BMC Genomics">
        <title>Pest status, molecular evolution, and epigenetic factors derived from the genome assembly of Frankliniella fusca, a thysanopteran phytovirus vector.</title>
        <authorList>
            <person name="Catto M.A."/>
            <person name="Labadie P.E."/>
            <person name="Jacobson A.L."/>
            <person name="Kennedy G.G."/>
            <person name="Srinivasan R."/>
            <person name="Hunt B.G."/>
        </authorList>
    </citation>
    <scope>NUCLEOTIDE SEQUENCE</scope>
    <source>
        <strain evidence="10">PL_HMW_Pooled</strain>
    </source>
</reference>
<evidence type="ECO:0000256" key="6">
    <source>
        <dbReference type="ARBA" id="ARBA00023242"/>
    </source>
</evidence>
<reference evidence="10" key="1">
    <citation type="submission" date="2021-07" db="EMBL/GenBank/DDBJ databases">
        <authorList>
            <person name="Catto M.A."/>
            <person name="Jacobson A."/>
            <person name="Kennedy G."/>
            <person name="Labadie P."/>
            <person name="Hunt B.G."/>
            <person name="Srinivasan R."/>
        </authorList>
    </citation>
    <scope>NUCLEOTIDE SEQUENCE</scope>
    <source>
        <strain evidence="10">PL_HMW_Pooled</strain>
        <tissue evidence="10">Head</tissue>
    </source>
</reference>
<keyword evidence="4 7" id="KW-0238">DNA-binding</keyword>
<dbReference type="PROSITE" id="PS01283">
    <property type="entry name" value="TBOX_1"/>
    <property type="match status" value="1"/>
</dbReference>
<comment type="caution">
    <text evidence="10">The sequence shown here is derived from an EMBL/GenBank/DDBJ whole genome shotgun (WGS) entry which is preliminary data.</text>
</comment>
<keyword evidence="5" id="KW-0804">Transcription</keyword>
<dbReference type="SUPFAM" id="SSF49417">
    <property type="entry name" value="p53-like transcription factors"/>
    <property type="match status" value="1"/>
</dbReference>
<organism evidence="10 11">
    <name type="scientific">Frankliniella fusca</name>
    <dbReference type="NCBI Taxonomy" id="407009"/>
    <lineage>
        <taxon>Eukaryota</taxon>
        <taxon>Metazoa</taxon>
        <taxon>Ecdysozoa</taxon>
        <taxon>Arthropoda</taxon>
        <taxon>Hexapoda</taxon>
        <taxon>Insecta</taxon>
        <taxon>Pterygota</taxon>
        <taxon>Neoptera</taxon>
        <taxon>Paraneoptera</taxon>
        <taxon>Thysanoptera</taxon>
        <taxon>Terebrantia</taxon>
        <taxon>Thripoidea</taxon>
        <taxon>Thripidae</taxon>
        <taxon>Frankliniella</taxon>
    </lineage>
</organism>
<dbReference type="FunFam" id="2.60.40.820:FF:000010">
    <property type="entry name" value="T-box transcription factor TBX6"/>
    <property type="match status" value="1"/>
</dbReference>
<dbReference type="GO" id="GO:0000785">
    <property type="term" value="C:chromatin"/>
    <property type="evidence" value="ECO:0007669"/>
    <property type="project" value="TreeGrafter"/>
</dbReference>
<keyword evidence="6 7" id="KW-0539">Nucleus</keyword>
<evidence type="ECO:0000256" key="8">
    <source>
        <dbReference type="SAM" id="MobiDB-lite"/>
    </source>
</evidence>
<evidence type="ECO:0000256" key="2">
    <source>
        <dbReference type="ARBA" id="ARBA00022473"/>
    </source>
</evidence>
<dbReference type="Proteomes" id="UP001219518">
    <property type="component" value="Unassembled WGS sequence"/>
</dbReference>
<evidence type="ECO:0000256" key="7">
    <source>
        <dbReference type="PROSITE-ProRule" id="PRU00201"/>
    </source>
</evidence>
<evidence type="ECO:0000256" key="4">
    <source>
        <dbReference type="ARBA" id="ARBA00023125"/>
    </source>
</evidence>
<comment type="caution">
    <text evidence="7">Lacks conserved residue(s) required for the propagation of feature annotation.</text>
</comment>
<dbReference type="PANTHER" id="PTHR11267:SF204">
    <property type="entry name" value="SPADETAIL"/>
    <property type="match status" value="1"/>
</dbReference>
<dbReference type="SMART" id="SM00425">
    <property type="entry name" value="TBOX"/>
    <property type="match status" value="1"/>
</dbReference>
<gene>
    <name evidence="10" type="ORF">KUF71_009783</name>
</gene>
<evidence type="ECO:0000256" key="5">
    <source>
        <dbReference type="ARBA" id="ARBA00023163"/>
    </source>
</evidence>
<dbReference type="InterPro" id="IPR018186">
    <property type="entry name" value="TF_T-box_CS"/>
</dbReference>
<comment type="subcellular location">
    <subcellularLocation>
        <location evidence="1 7">Nucleus</location>
    </subcellularLocation>
</comment>
<dbReference type="GO" id="GO:0001708">
    <property type="term" value="P:cell fate specification"/>
    <property type="evidence" value="ECO:0007669"/>
    <property type="project" value="TreeGrafter"/>
</dbReference>
<dbReference type="GO" id="GO:0000981">
    <property type="term" value="F:DNA-binding transcription factor activity, RNA polymerase II-specific"/>
    <property type="evidence" value="ECO:0007669"/>
    <property type="project" value="TreeGrafter"/>
</dbReference>
<dbReference type="PROSITE" id="PS50252">
    <property type="entry name" value="TBOX_3"/>
    <property type="match status" value="1"/>
</dbReference>
<dbReference type="GO" id="GO:0000978">
    <property type="term" value="F:RNA polymerase II cis-regulatory region sequence-specific DNA binding"/>
    <property type="evidence" value="ECO:0007669"/>
    <property type="project" value="InterPro"/>
</dbReference>
<dbReference type="InterPro" id="IPR008967">
    <property type="entry name" value="p53-like_TF_DNA-bd_sf"/>
</dbReference>
<dbReference type="InterPro" id="IPR046360">
    <property type="entry name" value="T-box_DNA-bd"/>
</dbReference>
<keyword evidence="11" id="KW-1185">Reference proteome</keyword>
<dbReference type="InterPro" id="IPR001699">
    <property type="entry name" value="TF_T-box"/>
</dbReference>
<dbReference type="Pfam" id="PF00907">
    <property type="entry name" value="T-box"/>
    <property type="match status" value="1"/>
</dbReference>
<evidence type="ECO:0000259" key="9">
    <source>
        <dbReference type="PROSITE" id="PS50252"/>
    </source>
</evidence>
<dbReference type="PRINTS" id="PR00937">
    <property type="entry name" value="TBOX"/>
</dbReference>
<evidence type="ECO:0000313" key="11">
    <source>
        <dbReference type="Proteomes" id="UP001219518"/>
    </source>
</evidence>
<keyword evidence="3" id="KW-0805">Transcription regulation</keyword>
<keyword evidence="2" id="KW-0217">Developmental protein</keyword>
<dbReference type="InterPro" id="IPR036960">
    <property type="entry name" value="T-box_sf"/>
</dbReference>
<proteinExistence type="predicted"/>
<dbReference type="Gene3D" id="2.60.40.820">
    <property type="entry name" value="Transcription factor, T-box"/>
    <property type="match status" value="1"/>
</dbReference>
<feature type="region of interest" description="Disordered" evidence="8">
    <location>
        <begin position="367"/>
        <end position="390"/>
    </location>
</feature>
<evidence type="ECO:0000313" key="10">
    <source>
        <dbReference type="EMBL" id="KAK3920512.1"/>
    </source>
</evidence>
<dbReference type="PANTHER" id="PTHR11267">
    <property type="entry name" value="T-BOX PROTEIN-RELATED"/>
    <property type="match status" value="1"/>
</dbReference>
<dbReference type="AlphaFoldDB" id="A0AAE1LJM1"/>
<dbReference type="GO" id="GO:0005634">
    <property type="term" value="C:nucleus"/>
    <property type="evidence" value="ECO:0007669"/>
    <property type="project" value="UniProtKB-SubCell"/>
</dbReference>
<sequence length="442" mass="48935">MATPYADVKDLKTEPCDSVVGRWDLPRPPLPPWGMPGPGLPLHHQAYMLPVLPHYALRPELRHEVRAAPAAPAPLTDIKVTLQDRELWDKFHRFGNEMIITKTGRRMFPSLKVKVSGMEPDEYYFVVMEMRLAANTRFKYSNGQWVPGGEADVQPQSRACIFVHPDSPAKGSAWGSREINFQRPNPHGAKLTNNVADTTDYNLILTSMHKYVPVIHVVRASDRSALSNAPRMSASFKETEFVAVTAYQNEAITKMKIDHNPFAKGFREEGMSRCRRKQQHKKLLMGAKEYLAQDDSRSPPPSTAAYLDDSGVSSLGSEPASPSCSLTSSPPPADASPAPTPRTSASPAPFLSILQILEPDYRPLRTSWSEEPRRVASTSASAPTPTPTPAPAWPHPVMLPLSYPWYGAYHSYPYPPYPALTPLPLPQDSGAMDLSRSKEYGA</sequence>
<accession>A0AAE1LJM1</accession>
<dbReference type="GO" id="GO:0045893">
    <property type="term" value="P:positive regulation of DNA-templated transcription"/>
    <property type="evidence" value="ECO:0007669"/>
    <property type="project" value="InterPro"/>
</dbReference>
<evidence type="ECO:0000256" key="3">
    <source>
        <dbReference type="ARBA" id="ARBA00023015"/>
    </source>
</evidence>
<feature type="region of interest" description="Disordered" evidence="8">
    <location>
        <begin position="291"/>
        <end position="347"/>
    </location>
</feature>
<name>A0AAE1LJM1_9NEOP</name>
<feature type="compositionally biased region" description="Low complexity" evidence="8">
    <location>
        <begin position="317"/>
        <end position="328"/>
    </location>
</feature>
<feature type="compositionally biased region" description="Pro residues" evidence="8">
    <location>
        <begin position="329"/>
        <end position="340"/>
    </location>
</feature>
<protein>
    <submittedName>
        <fullName evidence="10">T-box protein 2</fullName>
    </submittedName>
</protein>
<feature type="domain" description="T-box" evidence="9">
    <location>
        <begin position="82"/>
        <end position="268"/>
    </location>
</feature>
<dbReference type="EMBL" id="JAHWGI010001006">
    <property type="protein sequence ID" value="KAK3920512.1"/>
    <property type="molecule type" value="Genomic_DNA"/>
</dbReference>